<proteinExistence type="predicted"/>
<dbReference type="AlphaFoldDB" id="A0A1I8EUL1"/>
<protein>
    <recommendedName>
        <fullName evidence="2">Peptidase M12B domain-containing protein</fullName>
    </recommendedName>
</protein>
<dbReference type="WBParaSite" id="maker-PairedContig_5155-snap-gene-0.4-mRNA-1">
    <property type="protein sequence ID" value="maker-PairedContig_5155-snap-gene-0.4-mRNA-1"/>
    <property type="gene ID" value="maker-PairedContig_5155-snap-gene-0.4"/>
</dbReference>
<dbReference type="Gene3D" id="3.40.390.10">
    <property type="entry name" value="Collagenase (Catalytic Domain)"/>
    <property type="match status" value="1"/>
</dbReference>
<name>A0A1I8EUL1_WUCBA</name>
<dbReference type="GO" id="GO:0008237">
    <property type="term" value="F:metallopeptidase activity"/>
    <property type="evidence" value="ECO:0007669"/>
    <property type="project" value="InterPro"/>
</dbReference>
<dbReference type="SUPFAM" id="SSF55486">
    <property type="entry name" value="Metalloproteases ('zincins'), catalytic domain"/>
    <property type="match status" value="1"/>
</dbReference>
<organism evidence="1">
    <name type="scientific">Wuchereria bancrofti</name>
    <dbReference type="NCBI Taxonomy" id="6293"/>
    <lineage>
        <taxon>Eukaryota</taxon>
        <taxon>Metazoa</taxon>
        <taxon>Ecdysozoa</taxon>
        <taxon>Nematoda</taxon>
        <taxon>Chromadorea</taxon>
        <taxon>Rhabditida</taxon>
        <taxon>Spirurina</taxon>
        <taxon>Spiruromorpha</taxon>
        <taxon>Filarioidea</taxon>
        <taxon>Onchocercidae</taxon>
        <taxon>Wuchereria</taxon>
    </lineage>
</organism>
<evidence type="ECO:0008006" key="2">
    <source>
        <dbReference type="Google" id="ProtNLM"/>
    </source>
</evidence>
<sequence length="183" mass="20791">MYILKVEMSRNLRRNGNATLLLDLFCIYQAKLNRNSKSTKRWDHALLFTGYVSYLRCYAPMNGMCKEKNSCTISEGHDFSAIFIVAHEIGYKFTDAKILPGQMFTLDERYIFMEHVGSMKLNMANILCGNGEGHCKVAIPEFTILRHGSSSDWKDGGCVMECVPCQTSGQIRVQRSLRICDNP</sequence>
<reference evidence="1" key="1">
    <citation type="submission" date="2016-11" db="UniProtKB">
        <authorList>
            <consortium name="WormBaseParasite"/>
        </authorList>
    </citation>
    <scope>IDENTIFICATION</scope>
    <source>
        <strain evidence="1">pt0022</strain>
    </source>
</reference>
<evidence type="ECO:0000313" key="1">
    <source>
        <dbReference type="WBParaSite" id="maker-PairedContig_5155-snap-gene-0.4-mRNA-1"/>
    </source>
</evidence>
<dbReference type="STRING" id="6293.A0A1I8EUL1"/>
<dbReference type="InterPro" id="IPR024079">
    <property type="entry name" value="MetalloPept_cat_dom_sf"/>
</dbReference>
<accession>A0A1I8EUL1</accession>